<organism evidence="2 3">
    <name type="scientific">Invertebrate iridescent virus 6</name>
    <name type="common">IIV-6</name>
    <name type="synonym">Chilo iridescent virus</name>
    <dbReference type="NCBI Taxonomy" id="176652"/>
    <lineage>
        <taxon>Viruses</taxon>
        <taxon>Varidnaviria</taxon>
        <taxon>Bamfordvirae</taxon>
        <taxon>Nucleocytoviricota</taxon>
        <taxon>Megaviricetes</taxon>
        <taxon>Pimascovirales</taxon>
        <taxon>Pimascovirales incertae sedis</taxon>
        <taxon>Iridoviridae</taxon>
        <taxon>Betairidovirinae</taxon>
        <taxon>Iridovirus</taxon>
        <taxon>Iridovirus chilo1</taxon>
    </lineage>
</organism>
<keyword evidence="1" id="KW-1133">Transmembrane helix</keyword>
<reference evidence="2 3" key="8">
    <citation type="journal article" date="1994" name="Intervirology">
        <title>Identification of the primary structure and the coding capacity of the genome of insect iridescent virus type 6 between the genome coordinates 0.310 and 0.347 (7990 bp).</title>
        <authorList>
            <person name="Sonntag K.C."/>
            <person name="Schnitzler P."/>
            <person name="Janssen W."/>
            <person name="Darai G."/>
        </authorList>
    </citation>
    <scope>NUCLEOTIDE SEQUENCE [LARGE SCALE GENOMIC DNA]</scope>
</reference>
<reference evidence="2 3" key="2">
    <citation type="journal article" date="1986" name="Med. Microbiol. Immunol.">
        <title>Insect iridescent virus type 6 induced toxic degenerative hepatitis in mice.</title>
        <authorList>
            <person name="Lorbacher de Ruiz H."/>
            <person name="Gelderblom H."/>
            <person name="Hofmann W."/>
            <person name="Darai G."/>
        </authorList>
    </citation>
    <scope>NUCLEOTIDE SEQUENCE [LARGE SCALE GENOMIC DNA]</scope>
</reference>
<reference evidence="2 3" key="13">
    <citation type="journal article" date="1998" name="Virus Genes">
        <title>Identification of a thymidylate synthase gene within the genome of Chilo iridescent virus.</title>
        <authorList>
            <person name="Muller K."/>
            <person name="Tidona C.A."/>
            <person name="Bahr U."/>
            <person name="Darai G."/>
        </authorList>
    </citation>
    <scope>NUCLEOTIDE SEQUENCE [LARGE SCALE GENOMIC DNA]</scope>
</reference>
<dbReference type="GeneID" id="1733269"/>
<organismHost>
    <name type="scientific">Gryllus campestris</name>
    <dbReference type="NCBI Taxonomy" id="58607"/>
</organismHost>
<evidence type="ECO:0000313" key="2">
    <source>
        <dbReference type="EMBL" id="AAK82056.1"/>
    </source>
</evidence>
<sequence>MAKVLKLKYLLKLMKLQNCTKHKEMLLQITLMISLKSQMMIMILLILNCIIKIFFYGFHKLTLIKMLT</sequence>
<reference evidence="2 3" key="4">
    <citation type="journal article" date="1988" name="Virology">
        <title>Identification and characterization of the repetitive DNA element in the genome of insect iridescent virus type 6.</title>
        <authorList>
            <person name="Fischer M."/>
            <person name="Schnitzler P."/>
            <person name="Delius H."/>
            <person name="Darai G."/>
        </authorList>
    </citation>
    <scope>NUCLEOTIDE SEQUENCE [LARGE SCALE GENOMIC DNA]</scope>
</reference>
<reference evidence="2 3" key="5">
    <citation type="journal article" date="1992" name="Virus Genes">
        <title>Identification and mapping of origins of DNA replication within the DNA sequences of the genome of insect iridescent virus type 6.</title>
        <authorList>
            <person name="Handermann M."/>
            <person name="Schnitzler P."/>
            <person name="Rosen-Wolff A."/>
            <person name="Raab K."/>
            <person name="Sonntag K.C."/>
            <person name="Darai G."/>
        </authorList>
    </citation>
    <scope>NUCLEOTIDE SEQUENCE [LARGE SCALE GENOMIC DNA]</scope>
</reference>
<reference evidence="2 3" key="1">
    <citation type="journal article" date="1984" name="J. Virol.">
        <title>DNA analysis of insect iridescent virus 6: evidence for circular permutation and terminal redundancy.</title>
        <authorList>
            <person name="Delius H."/>
            <person name="Darai G."/>
            <person name="Fluegel R.M."/>
        </authorList>
    </citation>
    <scope>NUCLEOTIDE SEQUENCE [LARGE SCALE GENOMIC DNA]</scope>
</reference>
<organismHost>
    <name type="scientific">Acheta domesticus</name>
    <name type="common">House cricket</name>
    <dbReference type="NCBI Taxonomy" id="6997"/>
</organismHost>
<keyword evidence="1" id="KW-0812">Transmembrane</keyword>
<organismHost>
    <name type="scientific">Chilo suppressalis</name>
    <name type="common">Asiatic rice borer moth</name>
    <dbReference type="NCBI Taxonomy" id="168631"/>
</organismHost>
<protein>
    <submittedName>
        <fullName evidence="2">190R</fullName>
    </submittedName>
</protein>
<organismHost>
    <name type="scientific">Spodoptera frugiperda</name>
    <name type="common">Fall armyworm</name>
    <dbReference type="NCBI Taxonomy" id="7108"/>
</organismHost>
<feature type="transmembrane region" description="Helical" evidence="1">
    <location>
        <begin position="39"/>
        <end position="58"/>
    </location>
</feature>
<organismHost>
    <name type="scientific">Gryllus bimaculatus</name>
    <name type="common">Two-spotted cricket</name>
    <dbReference type="NCBI Taxonomy" id="6999"/>
</organismHost>
<reference evidence="2 3" key="11">
    <citation type="journal article" date="1994" name="Virus Genes">
        <title>Chilo iridescent virus encodes a putative helicase belonging to a distinct family within the "DEAD/H" superfamily: implications for the evolution of large DNA viruses.</title>
        <authorList>
            <person name="Sonntag K.C."/>
            <person name="Schnitzler P."/>
            <person name="Koonin E.V."/>
            <person name="Darai G."/>
        </authorList>
    </citation>
    <scope>NUCLEOTIDE SEQUENCE [LARGE SCALE GENOMIC DNA]</scope>
</reference>
<name>Q91FX6_IIV6</name>
<dbReference type="KEGG" id="vg:1733269"/>
<reference evidence="2 3" key="12">
    <citation type="journal article" date="1997" name="Virus Genes">
        <title>The DNA sequence of Chilo iridescent virus between the genome coordinates 0.101 and 0.391; similarities in coding strategy between insect and vertebrate iridoviruses.</title>
        <authorList>
            <person name="Bahr U."/>
            <person name="Tidona C.A."/>
            <person name="Darai G."/>
        </authorList>
    </citation>
    <scope>NUCLEOTIDE SEQUENCE [LARGE SCALE GENOMIC DNA]</scope>
</reference>
<reference evidence="2 3" key="15">
    <citation type="journal article" date="2001" name="Virology">
        <title>Analysis of the first complete DNA sequence of an invertebrate iridovirus: coding strategy of the genome of Chilo iridescent virus.</title>
        <authorList>
            <person name="Jakob N.J."/>
            <person name="Muller K."/>
            <person name="Bahr U."/>
            <person name="Darai G."/>
        </authorList>
    </citation>
    <scope>NUCLEOTIDE SEQUENCE [LARGE SCALE GENOMIC DNA]</scope>
</reference>
<proteinExistence type="predicted"/>
<dbReference type="RefSeq" id="NP_149653.1">
    <property type="nucleotide sequence ID" value="NC_003038.1"/>
</dbReference>
<dbReference type="Proteomes" id="UP000001359">
    <property type="component" value="Segment"/>
</dbReference>
<reference evidence="2 3" key="10">
    <citation type="journal article" date="1994" name="Nucleic Acids Res.">
        <title>Identification of genes encoding zinc finger proteins, non-histone chromosomal HMG protein homologue, and a putative GTP phosphohydrolase in the genome of Chilo iridescent virus.</title>
        <authorList>
            <person name="Schnitzler P."/>
            <person name="Hug M."/>
            <person name="Handermann M."/>
            <person name="Janssen W."/>
            <person name="Koonin E.V."/>
            <person name="Delius H."/>
            <person name="Darai C."/>
        </authorList>
    </citation>
    <scope>NUCLEOTIDE SEQUENCE [LARGE SCALE GENOMIC DNA]</scope>
</reference>
<reference evidence="2 3" key="7">
    <citation type="journal article" date="1993" name="J. Gen. Virol.">
        <title>Identification of the gene encoding the major capsid protein of insect iridescent virus type 6 by polymerase chain reaction.</title>
        <authorList>
            <person name="Stohwasser R."/>
            <person name="Raab K."/>
            <person name="Schnitzler P."/>
            <person name="Janssen W."/>
            <person name="Darai G."/>
        </authorList>
    </citation>
    <scope>NUCLEOTIDE SEQUENCE [LARGE SCALE GENOMIC DNA]</scope>
</reference>
<evidence type="ECO:0000256" key="1">
    <source>
        <dbReference type="SAM" id="Phobius"/>
    </source>
</evidence>
<reference evidence="2 3" key="9">
    <citation type="journal article" date="1994" name="J. Gen. Virol.">
        <title>Insect iridescent virus type 6 encodes a polypeptide related to the largest subunit of eukaryotic RNA polymerase II.</title>
        <authorList>
            <person name="Schnitzler P."/>
            <person name="Sonntag K.C."/>
            <person name="Muller M."/>
            <person name="Janssen W."/>
            <person name="Bugert J.J."/>
            <person name="Koonin E.V."/>
            <person name="Darai G."/>
        </authorList>
    </citation>
    <scope>NUCLEOTIDE SEQUENCE [LARGE SCALE GENOMIC DNA]</scope>
</reference>
<evidence type="ECO:0000313" key="3">
    <source>
        <dbReference type="Proteomes" id="UP000001359"/>
    </source>
</evidence>
<dbReference type="EMBL" id="AF303741">
    <property type="protein sequence ID" value="AAK82056.1"/>
    <property type="molecule type" value="Genomic_DNA"/>
</dbReference>
<accession>Q91FX6</accession>
<keyword evidence="1" id="KW-0472">Membrane</keyword>
<reference evidence="2 3" key="14">
    <citation type="journal article" date="1999" name="Virus Genes">
        <title>Identification of a gene cluster within the genome of Chilo iridescent virus encoding enzymes involved in viral DNA replication and processing.</title>
        <authorList>
            <person name="Muller K."/>
            <person name="Tidona C.A."/>
            <person name="Darai G."/>
        </authorList>
    </citation>
    <scope>NUCLEOTIDE SEQUENCE [LARGE SCALE GENOMIC DNA]</scope>
</reference>
<keyword evidence="3" id="KW-1185">Reference proteome</keyword>
<reference evidence="2 3" key="3">
    <citation type="journal article" date="1987" name="Virology">
        <title>Molecular cloning and physical mapping of the genome of insect iridescent virus type 6: further evidence for circular permutation of the viral genome.</title>
        <authorList>
            <person name="Schnitzler P."/>
            <person name="Soltau J.B."/>
            <person name="Fischer M."/>
            <person name="Reisner H."/>
            <person name="Scholz J."/>
            <person name="Delius H."/>
            <person name="Darai G."/>
        </authorList>
    </citation>
    <scope>NUCLEOTIDE SEQUENCE [LARGE SCALE GENOMIC DNA]</scope>
</reference>
<reference evidence="2 3" key="6">
    <citation type="journal article" date="1992" name="Virus Genes">
        <title>Characterization of the third origin of DNA replication of the genome of insect iridescent virus type 6.</title>
        <authorList>
            <person name="Sonntag K.C."/>
            <person name="Darai G."/>
        </authorList>
    </citation>
    <scope>NUCLEOTIDE SEQUENCE [LARGE SCALE GENOMIC DNA]</scope>
</reference>